<name>A0A224XZ21_9HEMI</name>
<keyword evidence="1" id="KW-0732">Signal</keyword>
<dbReference type="EMBL" id="GFTR01003087">
    <property type="protein sequence ID" value="JAW13339.1"/>
    <property type="molecule type" value="Transcribed_RNA"/>
</dbReference>
<evidence type="ECO:0000313" key="2">
    <source>
        <dbReference type="EMBL" id="JAW13339.1"/>
    </source>
</evidence>
<protein>
    <submittedName>
        <fullName evidence="2">Putative secreted protein</fullName>
    </submittedName>
</protein>
<dbReference type="AlphaFoldDB" id="A0A224XZ21"/>
<feature type="signal peptide" evidence="1">
    <location>
        <begin position="1"/>
        <end position="34"/>
    </location>
</feature>
<feature type="chain" id="PRO_5012713977" evidence="1">
    <location>
        <begin position="35"/>
        <end position="185"/>
    </location>
</feature>
<sequence length="185" mass="19026">MPKTSSISSNSLAFCSALKRSSVIFLLFLTQTEADSSSSLTWPRVATVDNFFSISRFAFFSANLSRSFSVSFLSPKFSAGLCTNSSEPLVMTVPPCLEAFSVCEEGAALGIAKGFKPNFARSAFVCSIERLLSEEADMVGGGGAGGFSGEDIFGGGGTFGAGGGDTSFLEILGAGGGTYTTSSSD</sequence>
<accession>A0A224XZ21</accession>
<organism evidence="2">
    <name type="scientific">Panstrongylus lignarius</name>
    <dbReference type="NCBI Taxonomy" id="156445"/>
    <lineage>
        <taxon>Eukaryota</taxon>
        <taxon>Metazoa</taxon>
        <taxon>Ecdysozoa</taxon>
        <taxon>Arthropoda</taxon>
        <taxon>Hexapoda</taxon>
        <taxon>Insecta</taxon>
        <taxon>Pterygota</taxon>
        <taxon>Neoptera</taxon>
        <taxon>Paraneoptera</taxon>
        <taxon>Hemiptera</taxon>
        <taxon>Heteroptera</taxon>
        <taxon>Panheteroptera</taxon>
        <taxon>Cimicomorpha</taxon>
        <taxon>Reduviidae</taxon>
        <taxon>Triatominae</taxon>
        <taxon>Panstrongylus</taxon>
    </lineage>
</organism>
<proteinExistence type="predicted"/>
<evidence type="ECO:0000256" key="1">
    <source>
        <dbReference type="SAM" id="SignalP"/>
    </source>
</evidence>
<reference evidence="2" key="1">
    <citation type="journal article" date="2018" name="PLoS Negl. Trop. Dis.">
        <title>An insight into the salivary gland and fat body transcriptome of Panstrongylus lignarius (Hemiptera: Heteroptera), the main vector of Chagas disease in Peru.</title>
        <authorList>
            <person name="Nevoa J.C."/>
            <person name="Mendes M.T."/>
            <person name="da Silva M.V."/>
            <person name="Soares S.C."/>
            <person name="Oliveira C.J.F."/>
            <person name="Ribeiro J.M.C."/>
        </authorList>
    </citation>
    <scope>NUCLEOTIDE SEQUENCE</scope>
</reference>